<keyword evidence="1" id="KW-0732">Signal</keyword>
<dbReference type="RefSeq" id="WP_065236564.1">
    <property type="nucleotide sequence ID" value="NZ_JTJR01000005.1"/>
</dbReference>
<dbReference type="Proteomes" id="UP000092626">
    <property type="component" value="Unassembled WGS sequence"/>
</dbReference>
<dbReference type="AlphaFoldDB" id="A0A1A7PVK9"/>
<proteinExistence type="predicted"/>
<evidence type="ECO:0000313" key="3">
    <source>
        <dbReference type="Proteomes" id="UP000092626"/>
    </source>
</evidence>
<accession>A0A1A7PVK9</accession>
<name>A0A1A7PVK9_9PAST</name>
<sequence length="117" mass="12946">MKKIIFVLIVMFFAGAAKAESINSVLTDGKGFLSICEDKMLGFISSCEKEQVKIPSHIDIGEIINFAYLGKNRGYGGKFDVVEIQYNPNKKTCTLRYPYSGGIGTIFVSKCSKVNFN</sequence>
<comment type="caution">
    <text evidence="2">The sequence shown here is derived from an EMBL/GenBank/DDBJ whole genome shotgun (WGS) entry which is preliminary data.</text>
</comment>
<evidence type="ECO:0000256" key="1">
    <source>
        <dbReference type="SAM" id="SignalP"/>
    </source>
</evidence>
<organism evidence="2 3">
    <name type="scientific">Gallibacterium genomosp. 3</name>
    <dbReference type="NCBI Taxonomy" id="505345"/>
    <lineage>
        <taxon>Bacteria</taxon>
        <taxon>Pseudomonadati</taxon>
        <taxon>Pseudomonadota</taxon>
        <taxon>Gammaproteobacteria</taxon>
        <taxon>Pasteurellales</taxon>
        <taxon>Pasteurellaceae</taxon>
        <taxon>Gallibacterium</taxon>
    </lineage>
</organism>
<reference evidence="2 3" key="1">
    <citation type="submission" date="2014-11" db="EMBL/GenBank/DDBJ databases">
        <title>Pan-genome of Gallibacterium spp.</title>
        <authorList>
            <person name="Kudirkiene E."/>
            <person name="Bojesen A.M."/>
        </authorList>
    </citation>
    <scope>NUCLEOTIDE SEQUENCE [LARGE SCALE GENOMIC DNA]</scope>
    <source>
        <strain evidence="2 3">59/S3/89</strain>
    </source>
</reference>
<evidence type="ECO:0000313" key="2">
    <source>
        <dbReference type="EMBL" id="OBX05757.1"/>
    </source>
</evidence>
<dbReference type="EMBL" id="JTJR01000005">
    <property type="protein sequence ID" value="OBX05757.1"/>
    <property type="molecule type" value="Genomic_DNA"/>
</dbReference>
<feature type="chain" id="PRO_5008359361" evidence="1">
    <location>
        <begin position="20"/>
        <end position="117"/>
    </location>
</feature>
<gene>
    <name evidence="2" type="ORF">QV06_01095</name>
</gene>
<feature type="signal peptide" evidence="1">
    <location>
        <begin position="1"/>
        <end position="19"/>
    </location>
</feature>
<protein>
    <submittedName>
        <fullName evidence="2">Uncharacterized protein</fullName>
    </submittedName>
</protein>